<dbReference type="SUPFAM" id="SSF46785">
    <property type="entry name" value="Winged helix' DNA-binding domain"/>
    <property type="match status" value="1"/>
</dbReference>
<feature type="domain" description="Methyltransferase" evidence="1">
    <location>
        <begin position="188"/>
        <end position="297"/>
    </location>
</feature>
<gene>
    <name evidence="3" type="ORF">HW532_05805</name>
</gene>
<dbReference type="Pfam" id="PF13847">
    <property type="entry name" value="Methyltransf_31"/>
    <property type="match status" value="1"/>
</dbReference>
<evidence type="ECO:0000259" key="2">
    <source>
        <dbReference type="Pfam" id="PF21320"/>
    </source>
</evidence>
<dbReference type="InterPro" id="IPR025714">
    <property type="entry name" value="Methyltranfer_dom"/>
</dbReference>
<evidence type="ECO:0000313" key="3">
    <source>
        <dbReference type="EMBL" id="QPC42260.1"/>
    </source>
</evidence>
<organism evidence="3 4">
    <name type="scientific">Kaustia mangrovi</name>
    <dbReference type="NCBI Taxonomy" id="2593653"/>
    <lineage>
        <taxon>Bacteria</taxon>
        <taxon>Pseudomonadati</taxon>
        <taxon>Pseudomonadota</taxon>
        <taxon>Alphaproteobacteria</taxon>
        <taxon>Hyphomicrobiales</taxon>
        <taxon>Parvibaculaceae</taxon>
        <taxon>Kaustia</taxon>
    </lineage>
</organism>
<protein>
    <submittedName>
        <fullName evidence="3">Class I SAM-dependent methyltransferase</fullName>
    </submittedName>
</protein>
<keyword evidence="4" id="KW-1185">Reference proteome</keyword>
<dbReference type="GO" id="GO:0032259">
    <property type="term" value="P:methylation"/>
    <property type="evidence" value="ECO:0007669"/>
    <property type="project" value="UniProtKB-KW"/>
</dbReference>
<sequence length="373" mass="40750">MTMTETRQFQSEIPAETAAAFDSARAEAFGERLVDLFNSGALSLMLSIGHRTGLFDTMAGMDAATSEAIAAKAGLDERYVREWLGAMTVGGIVEHDPEGATYRLPAEHAAIMTRSSDENFAIYGQFIGVLGSVEDDIVDCFRNGGGVPYERYRRFHEVMAEDSGQTVLPALEGHILPLVPGLSDRLAQGIRVLDAGCGRGKALNLMARLFPNSRFVGYDLSEEAIAYARNEARESGNANVTFEARDLSDFDRTAEPEAFDLVTTFDAVHDQKEPLALLKGIHRTLKPDGVYLAQDIRGHSHVHLNTDHPLGPLLYTVSCMHCMTVSLAQGGEGLGAMWGEEKALDYLAAAGFAETEVRTLEHDIQNNYYICRP</sequence>
<dbReference type="Proteomes" id="UP000593594">
    <property type="component" value="Chromosome"/>
</dbReference>
<dbReference type="Gene3D" id="3.40.50.150">
    <property type="entry name" value="Vaccinia Virus protein VP39"/>
    <property type="match status" value="1"/>
</dbReference>
<keyword evidence="3" id="KW-0489">Methyltransferase</keyword>
<evidence type="ECO:0000259" key="1">
    <source>
        <dbReference type="Pfam" id="PF13847"/>
    </source>
</evidence>
<dbReference type="InterPro" id="IPR053173">
    <property type="entry name" value="SAM-binding_MTase"/>
</dbReference>
<dbReference type="InterPro" id="IPR029063">
    <property type="entry name" value="SAM-dependent_MTases_sf"/>
</dbReference>
<dbReference type="SUPFAM" id="SSF53335">
    <property type="entry name" value="S-adenosyl-L-methionine-dependent methyltransferases"/>
    <property type="match status" value="1"/>
</dbReference>
<feature type="domain" description="S-adenosylmethionine-dependent methyltransferase Rv2258c-like winged HTH" evidence="2">
    <location>
        <begin position="40"/>
        <end position="114"/>
    </location>
</feature>
<dbReference type="PANTHER" id="PTHR45128">
    <property type="entry name" value="METHYLTRANSFERASE TYPE 11"/>
    <property type="match status" value="1"/>
</dbReference>
<name>A0A7S8C2P8_9HYPH</name>
<dbReference type="InterPro" id="IPR036390">
    <property type="entry name" value="WH_DNA-bd_sf"/>
</dbReference>
<dbReference type="InterPro" id="IPR048711">
    <property type="entry name" value="WHD_Rv2258c"/>
</dbReference>
<evidence type="ECO:0000313" key="4">
    <source>
        <dbReference type="Proteomes" id="UP000593594"/>
    </source>
</evidence>
<dbReference type="KEGG" id="kmn:HW532_05805"/>
<proteinExistence type="predicted"/>
<keyword evidence="3" id="KW-0808">Transferase</keyword>
<accession>A0A7S8C2P8</accession>
<dbReference type="AlphaFoldDB" id="A0A7S8C2P8"/>
<dbReference type="Gene3D" id="1.10.10.10">
    <property type="entry name" value="Winged helix-like DNA-binding domain superfamily/Winged helix DNA-binding domain"/>
    <property type="match status" value="1"/>
</dbReference>
<dbReference type="InterPro" id="IPR036388">
    <property type="entry name" value="WH-like_DNA-bd_sf"/>
</dbReference>
<dbReference type="CDD" id="cd02440">
    <property type="entry name" value="AdoMet_MTases"/>
    <property type="match status" value="1"/>
</dbReference>
<dbReference type="GO" id="GO:0008168">
    <property type="term" value="F:methyltransferase activity"/>
    <property type="evidence" value="ECO:0007669"/>
    <property type="project" value="UniProtKB-KW"/>
</dbReference>
<reference evidence="3 4" key="1">
    <citation type="submission" date="2020-06" db="EMBL/GenBank/DDBJ databases">
        <title>Genome sequence of 2 isolates from Red Sea Mangroves.</title>
        <authorList>
            <person name="Sefrji F."/>
            <person name="Michoud G."/>
            <person name="Merlino G."/>
            <person name="Daffonchio D."/>
        </authorList>
    </citation>
    <scope>NUCLEOTIDE SEQUENCE [LARGE SCALE GENOMIC DNA]</scope>
    <source>
        <strain evidence="3 4">R1DC25</strain>
    </source>
</reference>
<dbReference type="Pfam" id="PF21320">
    <property type="entry name" value="WHD_Rv2258c"/>
    <property type="match status" value="1"/>
</dbReference>
<dbReference type="PANTHER" id="PTHR45128:SF1">
    <property type="entry name" value="S-ADENOSYLMETHIONINE-DEPENDENT METHYLTRANSFERASE RV2258C"/>
    <property type="match status" value="1"/>
</dbReference>
<dbReference type="EMBL" id="CP058214">
    <property type="protein sequence ID" value="QPC42260.1"/>
    <property type="molecule type" value="Genomic_DNA"/>
</dbReference>